<gene>
    <name evidence="3" type="ORF">DUNSADRAFT_7246</name>
</gene>
<reference evidence="3" key="1">
    <citation type="submission" date="2017-08" db="EMBL/GenBank/DDBJ databases">
        <authorList>
            <person name="Polle J.E."/>
            <person name="Barry K."/>
            <person name="Cushman J."/>
            <person name="Schmutz J."/>
            <person name="Tran D."/>
            <person name="Hathwaick L.T."/>
            <person name="Yim W.C."/>
            <person name="Jenkins J."/>
            <person name="Mckie-Krisberg Z.M."/>
            <person name="Prochnik S."/>
            <person name="Lindquist E."/>
            <person name="Dockter R.B."/>
            <person name="Adam C."/>
            <person name="Molina H."/>
            <person name="Bunkerborg J."/>
            <person name="Jin E."/>
            <person name="Buchheim M."/>
            <person name="Magnuson J."/>
        </authorList>
    </citation>
    <scope>NUCLEOTIDE SEQUENCE</scope>
    <source>
        <strain evidence="3">CCAP 19/18</strain>
    </source>
</reference>
<sequence>MATSAGLPSCFLVIQAVEIRELIIRCLSQMVLARVNNVKSGWKSMFMVFTTAAGDKDPTIVRLAFDTIEKIVREHFNHITETETATFCAMKLAEGSIGDVNALPDGVQPEIHLPVRFSLIDDFSSSTSFAKQQDKQQHKQEPQPRHDLAHDEDPSVSAEAAAAAMEANANIAAAAGKSDAKLHSNGTGADASGTLGSSDDNMDNVSSNTSAPKNCLQFVDRNEHVYFWFPLLAGLSELTFDPR</sequence>
<feature type="compositionally biased region" description="Basic and acidic residues" evidence="1">
    <location>
        <begin position="132"/>
        <end position="153"/>
    </location>
</feature>
<feature type="compositionally biased region" description="Low complexity" evidence="1">
    <location>
        <begin position="197"/>
        <end position="210"/>
    </location>
</feature>
<evidence type="ECO:0000259" key="2">
    <source>
        <dbReference type="Pfam" id="PF09324"/>
    </source>
</evidence>
<protein>
    <recommendedName>
        <fullName evidence="2">Mon2/Sec7/BIG1-like HDS domain-containing protein</fullName>
    </recommendedName>
</protein>
<feature type="region of interest" description="Disordered" evidence="1">
    <location>
        <begin position="180"/>
        <end position="210"/>
    </location>
</feature>
<comment type="caution">
    <text evidence="3">The sequence shown here is derived from an EMBL/GenBank/DDBJ whole genome shotgun (WGS) entry which is preliminary data.</text>
</comment>
<dbReference type="EMBL" id="MU069700">
    <property type="protein sequence ID" value="KAF5835547.1"/>
    <property type="molecule type" value="Genomic_DNA"/>
</dbReference>
<name>A0ABQ7GLQ9_DUNSA</name>
<dbReference type="Pfam" id="PF09324">
    <property type="entry name" value="Sec7-like_HDS"/>
    <property type="match status" value="1"/>
</dbReference>
<evidence type="ECO:0000256" key="1">
    <source>
        <dbReference type="SAM" id="MobiDB-lite"/>
    </source>
</evidence>
<dbReference type="PANTHER" id="PTHR10663">
    <property type="entry name" value="GUANYL-NUCLEOTIDE EXCHANGE FACTOR"/>
    <property type="match status" value="1"/>
</dbReference>
<keyword evidence="4" id="KW-1185">Reference proteome</keyword>
<evidence type="ECO:0000313" key="3">
    <source>
        <dbReference type="EMBL" id="KAF5835547.1"/>
    </source>
</evidence>
<feature type="region of interest" description="Disordered" evidence="1">
    <location>
        <begin position="128"/>
        <end position="159"/>
    </location>
</feature>
<feature type="domain" description="Mon2/Sec7/BIG1-like HDS" evidence="2">
    <location>
        <begin position="15"/>
        <end position="69"/>
    </location>
</feature>
<accession>A0ABQ7GLQ9</accession>
<dbReference type="InterPro" id="IPR015403">
    <property type="entry name" value="Mon2/Sec7/BIG1-like_HDS"/>
</dbReference>
<proteinExistence type="predicted"/>
<dbReference type="PANTHER" id="PTHR10663:SF375">
    <property type="entry name" value="LD29171P"/>
    <property type="match status" value="1"/>
</dbReference>
<dbReference type="Proteomes" id="UP000815325">
    <property type="component" value="Unassembled WGS sequence"/>
</dbReference>
<organism evidence="3 4">
    <name type="scientific">Dunaliella salina</name>
    <name type="common">Green alga</name>
    <name type="synonym">Protococcus salinus</name>
    <dbReference type="NCBI Taxonomy" id="3046"/>
    <lineage>
        <taxon>Eukaryota</taxon>
        <taxon>Viridiplantae</taxon>
        <taxon>Chlorophyta</taxon>
        <taxon>core chlorophytes</taxon>
        <taxon>Chlorophyceae</taxon>
        <taxon>CS clade</taxon>
        <taxon>Chlamydomonadales</taxon>
        <taxon>Dunaliellaceae</taxon>
        <taxon>Dunaliella</taxon>
    </lineage>
</organism>
<evidence type="ECO:0000313" key="4">
    <source>
        <dbReference type="Proteomes" id="UP000815325"/>
    </source>
</evidence>